<evidence type="ECO:0000313" key="2">
    <source>
        <dbReference type="Proteomes" id="UP001214250"/>
    </source>
</evidence>
<dbReference type="InterPro" id="IPR011013">
    <property type="entry name" value="Gal_mutarotase_sf_dom"/>
</dbReference>
<dbReference type="Proteomes" id="UP001214250">
    <property type="component" value="Chromosome 2"/>
</dbReference>
<evidence type="ECO:0000313" key="1">
    <source>
        <dbReference type="EMBL" id="WDE97900.1"/>
    </source>
</evidence>
<protein>
    <recommendedName>
        <fullName evidence="3">Aldose 1-epimerase</fullName>
    </recommendedName>
</protein>
<sequence>MFQLKNNKFTVEILDPKQDQDLLGARYCRGGQIFQVKNSEGRDLFSGPVYPEDYNPFDSQGLPDAFNSYPNLEGAELGDDIFVIGVGLVKYSDPIVNFFACENREVKKALEWKITQNDNQIIFTCTDSYDAWSYELVKTVELKEGKLEQRFSLKNCGDKILPVSWFAHPFFFHREDGLIGKLPVKLEANDNYTLNKKNELLTQIPQDFDPVKHNTFAMGKANQKSTSLNLPIQHKVLDDFSIDCHFKVAQLPLWYNEKTISPEPFLIQDLGLAEQLDWGITYNLS</sequence>
<keyword evidence="2" id="KW-1185">Reference proteome</keyword>
<dbReference type="Gene3D" id="2.70.98.10">
    <property type="match status" value="1"/>
</dbReference>
<gene>
    <name evidence="1" type="ORF">PQO03_18910</name>
</gene>
<proteinExistence type="predicted"/>
<dbReference type="EMBL" id="CP117812">
    <property type="protein sequence ID" value="WDE97900.1"/>
    <property type="molecule type" value="Genomic_DNA"/>
</dbReference>
<name>A0ABY7VXG8_9BACT</name>
<organism evidence="1 2">
    <name type="scientific">Lentisphaera profundi</name>
    <dbReference type="NCBI Taxonomy" id="1658616"/>
    <lineage>
        <taxon>Bacteria</taxon>
        <taxon>Pseudomonadati</taxon>
        <taxon>Lentisphaerota</taxon>
        <taxon>Lentisphaeria</taxon>
        <taxon>Lentisphaerales</taxon>
        <taxon>Lentisphaeraceae</taxon>
        <taxon>Lentisphaera</taxon>
    </lineage>
</organism>
<dbReference type="SUPFAM" id="SSF74650">
    <property type="entry name" value="Galactose mutarotase-like"/>
    <property type="match status" value="1"/>
</dbReference>
<accession>A0ABY7VXG8</accession>
<dbReference type="RefSeq" id="WP_274152568.1">
    <property type="nucleotide sequence ID" value="NZ_CP117812.1"/>
</dbReference>
<reference evidence="1 2" key="1">
    <citation type="submission" date="2023-02" db="EMBL/GenBank/DDBJ databases">
        <title>Genome sequence of Lentisphaera profundi SAORIC-696.</title>
        <authorList>
            <person name="Kim e."/>
            <person name="Cho J.-C."/>
            <person name="Choi A."/>
            <person name="Kang I."/>
        </authorList>
    </citation>
    <scope>NUCLEOTIDE SEQUENCE [LARGE SCALE GENOMIC DNA]</scope>
    <source>
        <strain evidence="1 2">SAORIC-696</strain>
    </source>
</reference>
<dbReference type="InterPro" id="IPR014718">
    <property type="entry name" value="GH-type_carb-bd"/>
</dbReference>
<evidence type="ECO:0008006" key="3">
    <source>
        <dbReference type="Google" id="ProtNLM"/>
    </source>
</evidence>